<dbReference type="RefSeq" id="WP_117638243.1">
    <property type="nucleotide sequence ID" value="NZ_JACOPE010000002.1"/>
</dbReference>
<comment type="caution">
    <text evidence="2">The sequence shown here is derived from an EMBL/GenBank/DDBJ whole genome shotgun (WGS) entry which is preliminary data.</text>
</comment>
<name>A0ABR7GD22_9FIRM</name>
<organism evidence="2 3">
    <name type="scientific">Ruminococcus hominis</name>
    <dbReference type="NCBI Taxonomy" id="2763065"/>
    <lineage>
        <taxon>Bacteria</taxon>
        <taxon>Bacillati</taxon>
        <taxon>Bacillota</taxon>
        <taxon>Clostridia</taxon>
        <taxon>Eubacteriales</taxon>
        <taxon>Oscillospiraceae</taxon>
        <taxon>Ruminococcus</taxon>
    </lineage>
</organism>
<proteinExistence type="predicted"/>
<sequence>MDLNEFTSIDGAQRSDNTFAADAGTQPAKPKRKRVKKTIDQQVAEAEERLKKLKAKQRNEERTKRNHRLIASAATIEAEAGHVELDERIATWLGRVLANEIASKPEGEISRYIAWRDGKGGKQ</sequence>
<evidence type="ECO:0000313" key="3">
    <source>
        <dbReference type="Proteomes" id="UP000631576"/>
    </source>
</evidence>
<reference evidence="2 3" key="1">
    <citation type="submission" date="2020-08" db="EMBL/GenBank/DDBJ databases">
        <title>Genome public.</title>
        <authorList>
            <person name="Liu C."/>
            <person name="Sun Q."/>
        </authorList>
    </citation>
    <scope>NUCLEOTIDE SEQUENCE [LARGE SCALE GENOMIC DNA]</scope>
    <source>
        <strain evidence="2 3">NSJ-13</strain>
    </source>
</reference>
<dbReference type="EMBL" id="JACOPE010000002">
    <property type="protein sequence ID" value="MBC5684993.1"/>
    <property type="molecule type" value="Genomic_DNA"/>
</dbReference>
<protein>
    <recommendedName>
        <fullName evidence="4">DUF3847 domain-containing protein</fullName>
    </recommendedName>
</protein>
<gene>
    <name evidence="2" type="ORF">H8S40_15875</name>
</gene>
<accession>A0ABR7GD22</accession>
<evidence type="ECO:0000313" key="2">
    <source>
        <dbReference type="EMBL" id="MBC5684993.1"/>
    </source>
</evidence>
<feature type="region of interest" description="Disordered" evidence="1">
    <location>
        <begin position="1"/>
        <end position="37"/>
    </location>
</feature>
<dbReference type="Proteomes" id="UP000631576">
    <property type="component" value="Unassembled WGS sequence"/>
</dbReference>
<evidence type="ECO:0008006" key="4">
    <source>
        <dbReference type="Google" id="ProtNLM"/>
    </source>
</evidence>
<keyword evidence="3" id="KW-1185">Reference proteome</keyword>
<evidence type="ECO:0000256" key="1">
    <source>
        <dbReference type="SAM" id="MobiDB-lite"/>
    </source>
</evidence>